<dbReference type="Pfam" id="PF00067">
    <property type="entry name" value="p450"/>
    <property type="match status" value="1"/>
</dbReference>
<keyword evidence="7 13" id="KW-0479">Metal-binding</keyword>
<keyword evidence="9" id="KW-0560">Oxidoreductase</keyword>
<name>A0A6H0Y4M1_9PEZI</name>
<comment type="cofactor">
    <cofactor evidence="1 13">
        <name>heme</name>
        <dbReference type="ChEBI" id="CHEBI:30413"/>
    </cofactor>
</comment>
<evidence type="ECO:0000256" key="14">
    <source>
        <dbReference type="SAM" id="Phobius"/>
    </source>
</evidence>
<keyword evidence="5 13" id="KW-0349">Heme</keyword>
<gene>
    <name evidence="15" type="ORF">AMS68_007305</name>
</gene>
<dbReference type="CDD" id="cd11061">
    <property type="entry name" value="CYP67-like"/>
    <property type="match status" value="1"/>
</dbReference>
<organism evidence="15 16">
    <name type="scientific">Peltaster fructicola</name>
    <dbReference type="NCBI Taxonomy" id="286661"/>
    <lineage>
        <taxon>Eukaryota</taxon>
        <taxon>Fungi</taxon>
        <taxon>Dikarya</taxon>
        <taxon>Ascomycota</taxon>
        <taxon>Pezizomycotina</taxon>
        <taxon>Dothideomycetes</taxon>
        <taxon>Dothideomycetes incertae sedis</taxon>
        <taxon>Peltaster</taxon>
    </lineage>
</organism>
<dbReference type="GO" id="GO:0020037">
    <property type="term" value="F:heme binding"/>
    <property type="evidence" value="ECO:0007669"/>
    <property type="project" value="InterPro"/>
</dbReference>
<dbReference type="GO" id="GO:0005506">
    <property type="term" value="F:iron ion binding"/>
    <property type="evidence" value="ECO:0007669"/>
    <property type="project" value="InterPro"/>
</dbReference>
<dbReference type="Proteomes" id="UP000503462">
    <property type="component" value="Chromosome 5"/>
</dbReference>
<feature type="binding site" description="axial binding residue" evidence="13">
    <location>
        <position position="491"/>
    </location>
    <ligand>
        <name>heme</name>
        <dbReference type="ChEBI" id="CHEBI:30413"/>
    </ligand>
    <ligandPart>
        <name>Fe</name>
        <dbReference type="ChEBI" id="CHEBI:18248"/>
    </ligandPart>
</feature>
<sequence length="549" mass="61720">MDASTMNIVAVAAGVASHVLIFNRYEMHMHGIAILSVYLACSAALPLVLVQLHDLELWSAIRTALVIDASFLAGAYGSTLIYRLFLNPLNRFPGPYAARISSFWWSAQLGKSDAYHKLLALHKKYGKIVRIGSNDLSIIDAAAVEKSFGVGSKVTKASWYDQDSPINSMHTTRDKSLHDRRRKVWAPAFSDKAIRGYEEIISAFNEKLLNRIDEAQGKPFNITHWFNLYSFDVMGSLAFGKQYGMVTSGQKTYELEMLNEGMEPLALMLPAWLMRMLVVIPNMLPGYEKFVVFCRDELAWRVQNDMSRKPGEKTESKPKTGSDILAWILEAYRDVEKPEKEPLLVADTRLIIVAGSDTTAATLTYLFYHLAKNPAVVDRLRKELEPLCHNDWSDKDIKHLAYLNGAINEAMRLHPAVPSGLRRLVPKEGMMVGETFLPGNTEFFMPQFVMGRDSDNYSEPESFLPERWAEQADLIKQKDAFAPFSIGPFGCIGKNLALMQLRTITAQILLKYDVSLAYGEDGHRLLYETKDHFTVALGACDVVFKAVKS</sequence>
<dbReference type="GO" id="GO:1902181">
    <property type="term" value="P:verruculogen biosynthetic process"/>
    <property type="evidence" value="ECO:0007669"/>
    <property type="project" value="UniProtKB-ARBA"/>
</dbReference>
<keyword evidence="6 14" id="KW-0812">Transmembrane</keyword>
<dbReference type="InterPro" id="IPR001128">
    <property type="entry name" value="Cyt_P450"/>
</dbReference>
<proteinExistence type="inferred from homology"/>
<evidence type="ECO:0000313" key="16">
    <source>
        <dbReference type="Proteomes" id="UP000503462"/>
    </source>
</evidence>
<dbReference type="PANTHER" id="PTHR24305:SF112">
    <property type="entry name" value="L-ORNITHINE-N5-MONOOXYGENASE (EUROFUNG)"/>
    <property type="match status" value="1"/>
</dbReference>
<evidence type="ECO:0000256" key="12">
    <source>
        <dbReference type="ARBA" id="ARBA00023136"/>
    </source>
</evidence>
<dbReference type="PANTHER" id="PTHR24305">
    <property type="entry name" value="CYTOCHROME P450"/>
    <property type="match status" value="1"/>
</dbReference>
<dbReference type="GO" id="GO:0004497">
    <property type="term" value="F:monooxygenase activity"/>
    <property type="evidence" value="ECO:0007669"/>
    <property type="project" value="UniProtKB-KW"/>
</dbReference>
<keyword evidence="16" id="KW-1185">Reference proteome</keyword>
<evidence type="ECO:0000313" key="15">
    <source>
        <dbReference type="EMBL" id="QIX01788.1"/>
    </source>
</evidence>
<dbReference type="FunFam" id="1.10.630.10:FF:000063">
    <property type="entry name" value="Cytochrome P450 monooxygenase"/>
    <property type="match status" value="1"/>
</dbReference>
<evidence type="ECO:0000256" key="4">
    <source>
        <dbReference type="ARBA" id="ARBA00010617"/>
    </source>
</evidence>
<feature type="transmembrane region" description="Helical" evidence="14">
    <location>
        <begin position="64"/>
        <end position="85"/>
    </location>
</feature>
<feature type="transmembrane region" description="Helical" evidence="14">
    <location>
        <begin position="6"/>
        <end position="25"/>
    </location>
</feature>
<keyword evidence="11" id="KW-0503">Monooxygenase</keyword>
<keyword evidence="8 14" id="KW-1133">Transmembrane helix</keyword>
<evidence type="ECO:0000256" key="1">
    <source>
        <dbReference type="ARBA" id="ARBA00001971"/>
    </source>
</evidence>
<evidence type="ECO:0000256" key="3">
    <source>
        <dbReference type="ARBA" id="ARBA00004685"/>
    </source>
</evidence>
<dbReference type="EMBL" id="CP051143">
    <property type="protein sequence ID" value="QIX01788.1"/>
    <property type="molecule type" value="Genomic_DNA"/>
</dbReference>
<evidence type="ECO:0000256" key="8">
    <source>
        <dbReference type="ARBA" id="ARBA00022989"/>
    </source>
</evidence>
<keyword evidence="12 14" id="KW-0472">Membrane</keyword>
<accession>A0A6H0Y4M1</accession>
<evidence type="ECO:0000256" key="10">
    <source>
        <dbReference type="ARBA" id="ARBA00023004"/>
    </source>
</evidence>
<dbReference type="SUPFAM" id="SSF48264">
    <property type="entry name" value="Cytochrome P450"/>
    <property type="match status" value="1"/>
</dbReference>
<evidence type="ECO:0000256" key="5">
    <source>
        <dbReference type="ARBA" id="ARBA00022617"/>
    </source>
</evidence>
<dbReference type="PRINTS" id="PR00385">
    <property type="entry name" value="P450"/>
</dbReference>
<protein>
    <submittedName>
        <fullName evidence="15">Uncharacterized protein</fullName>
    </submittedName>
</protein>
<evidence type="ECO:0000256" key="11">
    <source>
        <dbReference type="ARBA" id="ARBA00023033"/>
    </source>
</evidence>
<dbReference type="GO" id="GO:0016020">
    <property type="term" value="C:membrane"/>
    <property type="evidence" value="ECO:0007669"/>
    <property type="project" value="UniProtKB-SubCell"/>
</dbReference>
<evidence type="ECO:0000256" key="6">
    <source>
        <dbReference type="ARBA" id="ARBA00022692"/>
    </source>
</evidence>
<reference evidence="15 16" key="1">
    <citation type="journal article" date="2016" name="Sci. Rep.">
        <title>Peltaster fructicola genome reveals evolution from an invasive phytopathogen to an ectophytic parasite.</title>
        <authorList>
            <person name="Xu C."/>
            <person name="Chen H."/>
            <person name="Gleason M.L."/>
            <person name="Xu J.R."/>
            <person name="Liu H."/>
            <person name="Zhang R."/>
            <person name="Sun G."/>
        </authorList>
    </citation>
    <scope>NUCLEOTIDE SEQUENCE [LARGE SCALE GENOMIC DNA]</scope>
    <source>
        <strain evidence="15 16">LNHT1506</strain>
    </source>
</reference>
<dbReference type="AlphaFoldDB" id="A0A6H0Y4M1"/>
<dbReference type="InterPro" id="IPR050121">
    <property type="entry name" value="Cytochrome_P450_monoxygenase"/>
</dbReference>
<dbReference type="PRINTS" id="PR00463">
    <property type="entry name" value="EP450I"/>
</dbReference>
<keyword evidence="10 13" id="KW-0408">Iron</keyword>
<comment type="similarity">
    <text evidence="4">Belongs to the cytochrome P450 family.</text>
</comment>
<evidence type="ECO:0000256" key="13">
    <source>
        <dbReference type="PIRSR" id="PIRSR602401-1"/>
    </source>
</evidence>
<dbReference type="Gene3D" id="1.10.630.10">
    <property type="entry name" value="Cytochrome P450"/>
    <property type="match status" value="1"/>
</dbReference>
<dbReference type="GO" id="GO:0016705">
    <property type="term" value="F:oxidoreductase activity, acting on paired donors, with incorporation or reduction of molecular oxygen"/>
    <property type="evidence" value="ECO:0007669"/>
    <property type="project" value="InterPro"/>
</dbReference>
<evidence type="ECO:0000256" key="7">
    <source>
        <dbReference type="ARBA" id="ARBA00022723"/>
    </source>
</evidence>
<comment type="subcellular location">
    <subcellularLocation>
        <location evidence="2">Membrane</location>
    </subcellularLocation>
</comment>
<dbReference type="InterPro" id="IPR036396">
    <property type="entry name" value="Cyt_P450_sf"/>
</dbReference>
<feature type="transmembrane region" description="Helical" evidence="14">
    <location>
        <begin position="32"/>
        <end position="52"/>
    </location>
</feature>
<comment type="pathway">
    <text evidence="3">Mycotoxin biosynthesis.</text>
</comment>
<evidence type="ECO:0000256" key="2">
    <source>
        <dbReference type="ARBA" id="ARBA00004370"/>
    </source>
</evidence>
<evidence type="ECO:0000256" key="9">
    <source>
        <dbReference type="ARBA" id="ARBA00023002"/>
    </source>
</evidence>
<dbReference type="InterPro" id="IPR002401">
    <property type="entry name" value="Cyt_P450_E_grp-I"/>
</dbReference>
<dbReference type="OrthoDB" id="6692864at2759"/>